<keyword evidence="2" id="KW-0812">Transmembrane</keyword>
<evidence type="ECO:0000256" key="1">
    <source>
        <dbReference type="ARBA" id="ARBA00004370"/>
    </source>
</evidence>
<dbReference type="Gene3D" id="3.30.70.270">
    <property type="match status" value="1"/>
</dbReference>
<dbReference type="CDD" id="cd01948">
    <property type="entry name" value="EAL"/>
    <property type="match status" value="1"/>
</dbReference>
<dbReference type="PROSITE" id="PS50839">
    <property type="entry name" value="CHASE"/>
    <property type="match status" value="1"/>
</dbReference>
<dbReference type="NCBIfam" id="TIGR00229">
    <property type="entry name" value="sensory_box"/>
    <property type="match status" value="1"/>
</dbReference>
<feature type="domain" description="PAC" evidence="6">
    <location>
        <begin position="455"/>
        <end position="507"/>
    </location>
</feature>
<dbReference type="InterPro" id="IPR001610">
    <property type="entry name" value="PAC"/>
</dbReference>
<dbReference type="InterPro" id="IPR000014">
    <property type="entry name" value="PAS"/>
</dbReference>
<feature type="domain" description="EAL" evidence="8">
    <location>
        <begin position="681"/>
        <end position="935"/>
    </location>
</feature>
<dbReference type="InterPro" id="IPR000160">
    <property type="entry name" value="GGDEF_dom"/>
</dbReference>
<dbReference type="PROSITE" id="PS50883">
    <property type="entry name" value="EAL"/>
    <property type="match status" value="1"/>
</dbReference>
<sequence>MLHRPSLSLTLAAALTLGGGLAASAALFLGVSQLEYDNMALAFTQRTDERVAAVRQGIDQAVEVLTVTNQLFARGEPVSRERFHDFTTALLKRHGYIQAFNFHRSVPGEARAAVEAELQRIRPGTVFTELAPGRLVPAPQRPRYHIVDYIVPMAGNERALGLNITENVQVMRALAQSRREGRAATELFPLAQDERHQPAFELIMPVYDRDGALAGDTALVIRAPELVRASLAGAGLLDARGTASEVFVSVYADPHATPSRLLFSTGDTRTPPQPGWLGALLYPERHGHSAKLLDIAGQRWRIEVASAPRSFLHDHMASTALLVGGILMSLLGTAFVQASGRRAHQVQQLVRQRTAELRRTNRRLIEDMAARGRAERALQQSEQRFRQLVSMSSDWYWEQDSELRFTMVTGGFTEKAGVAVETVLGKTRWEYVPALLETEEGRAHIAQVKAHEPFANLEYKVIDEHGDTRWFCVNGQPMFDDTGALLGYRGTGSDITERKLTEQRVHHVAQHDVLTGLPNRSLLQDRLGQAIAYANRSGRPMWVMLIDLDRFKFVNDSMGHKAGDVLLMTVAARLTGSLRDTDTVARLSGDEFVVILSEHHDEPLTPEIVQRVMDSVAQPVLLGNKEFFVTCSIGVAVYPSEGTPADSLIEHADIAMYSAKKLGRNNFQFYTPAMNEESLERVRIESALRNALERNEFVLHYQPQLDLTSGQIVGMEALLRWQHPELGMVPPGRFIGIAEETGLIVQIGAWVLRTACAQNKAWQDAGLGRLRVAVNLSARQFGAADLIASLESVLADTRLDPECLEIELTESLFMSDVTPAVDLLHRMKSLGVNLSIDDFGTGYSSLSYLSRFPIDVLKIDRSFVADITHDANDAAIVTSIIALAHNLKLAVIAEGVETLEQLDYLRSHGCDEMQGYYFSKPLPAAEFEQLLVQRRALPPRQVADGGASGTASEPACEPAGTCVPAGVNNSGQDSESDALVA</sequence>
<dbReference type="InterPro" id="IPR029787">
    <property type="entry name" value="Nucleotide_cyclase"/>
</dbReference>
<dbReference type="Pfam" id="PF03924">
    <property type="entry name" value="CHASE"/>
    <property type="match status" value="1"/>
</dbReference>
<name>A0ABS7YD88_9BURK</name>
<dbReference type="NCBIfam" id="TIGR00254">
    <property type="entry name" value="GGDEF"/>
    <property type="match status" value="1"/>
</dbReference>
<dbReference type="SMART" id="SM00267">
    <property type="entry name" value="GGDEF"/>
    <property type="match status" value="1"/>
</dbReference>
<dbReference type="SUPFAM" id="SSF141868">
    <property type="entry name" value="EAL domain-like"/>
    <property type="match status" value="1"/>
</dbReference>
<keyword evidence="11" id="KW-1185">Reference proteome</keyword>
<evidence type="ECO:0000256" key="4">
    <source>
        <dbReference type="ARBA" id="ARBA00023136"/>
    </source>
</evidence>
<dbReference type="Pfam" id="PF00563">
    <property type="entry name" value="EAL"/>
    <property type="match status" value="1"/>
</dbReference>
<dbReference type="PANTHER" id="PTHR44757:SF2">
    <property type="entry name" value="BIOFILM ARCHITECTURE MAINTENANCE PROTEIN MBAA"/>
    <property type="match status" value="1"/>
</dbReference>
<evidence type="ECO:0000256" key="3">
    <source>
        <dbReference type="ARBA" id="ARBA00022989"/>
    </source>
</evidence>
<dbReference type="Pfam" id="PF00990">
    <property type="entry name" value="GGDEF"/>
    <property type="match status" value="1"/>
</dbReference>
<evidence type="ECO:0000259" key="6">
    <source>
        <dbReference type="PROSITE" id="PS50113"/>
    </source>
</evidence>
<proteinExistence type="predicted"/>
<dbReference type="InterPro" id="IPR042240">
    <property type="entry name" value="CHASE_sf"/>
</dbReference>
<dbReference type="InterPro" id="IPR001633">
    <property type="entry name" value="EAL_dom"/>
</dbReference>
<comment type="subcellular location">
    <subcellularLocation>
        <location evidence="1">Membrane</location>
    </subcellularLocation>
</comment>
<dbReference type="SMART" id="SM01079">
    <property type="entry name" value="CHASE"/>
    <property type="match status" value="1"/>
</dbReference>
<dbReference type="PROSITE" id="PS50887">
    <property type="entry name" value="GGDEF"/>
    <property type="match status" value="1"/>
</dbReference>
<dbReference type="InterPro" id="IPR035919">
    <property type="entry name" value="EAL_sf"/>
</dbReference>
<dbReference type="InterPro" id="IPR043128">
    <property type="entry name" value="Rev_trsase/Diguanyl_cyclase"/>
</dbReference>
<feature type="domain" description="GGDEF" evidence="9">
    <location>
        <begin position="539"/>
        <end position="672"/>
    </location>
</feature>
<dbReference type="SUPFAM" id="SSF55073">
    <property type="entry name" value="Nucleotide cyclase"/>
    <property type="match status" value="1"/>
</dbReference>
<evidence type="ECO:0000313" key="11">
    <source>
        <dbReference type="Proteomes" id="UP001198602"/>
    </source>
</evidence>
<dbReference type="InterPro" id="IPR013656">
    <property type="entry name" value="PAS_4"/>
</dbReference>
<dbReference type="Gene3D" id="3.30.450.350">
    <property type="entry name" value="CHASE domain"/>
    <property type="match status" value="1"/>
</dbReference>
<dbReference type="CDD" id="cd01949">
    <property type="entry name" value="GGDEF"/>
    <property type="match status" value="1"/>
</dbReference>
<dbReference type="Gene3D" id="3.20.20.450">
    <property type="entry name" value="EAL domain"/>
    <property type="match status" value="1"/>
</dbReference>
<evidence type="ECO:0000313" key="10">
    <source>
        <dbReference type="EMBL" id="MCA1856489.1"/>
    </source>
</evidence>
<dbReference type="InterPro" id="IPR000700">
    <property type="entry name" value="PAS-assoc_C"/>
</dbReference>
<dbReference type="EMBL" id="JAHYBX010000003">
    <property type="protein sequence ID" value="MCA1856489.1"/>
    <property type="molecule type" value="Genomic_DNA"/>
</dbReference>
<reference evidence="10 11" key="1">
    <citation type="submission" date="2021-07" db="EMBL/GenBank/DDBJ databases">
        <title>Characterization of Violacein-producing bacteria and related species.</title>
        <authorList>
            <person name="Wilson H.S."/>
            <person name="De Leon M.E."/>
        </authorList>
    </citation>
    <scope>NUCLEOTIDE SEQUENCE [LARGE SCALE GENOMIC DNA]</scope>
    <source>
        <strain evidence="10 11">HSC-2F05</strain>
    </source>
</reference>
<evidence type="ECO:0000256" key="2">
    <source>
        <dbReference type="ARBA" id="ARBA00022692"/>
    </source>
</evidence>
<dbReference type="Gene3D" id="3.30.450.20">
    <property type="entry name" value="PAS domain"/>
    <property type="match status" value="1"/>
</dbReference>
<dbReference type="InterPro" id="IPR006189">
    <property type="entry name" value="CHASE_dom"/>
</dbReference>
<accession>A0ABS7YD88</accession>
<dbReference type="Pfam" id="PF08448">
    <property type="entry name" value="PAS_4"/>
    <property type="match status" value="1"/>
</dbReference>
<feature type="region of interest" description="Disordered" evidence="5">
    <location>
        <begin position="941"/>
        <end position="981"/>
    </location>
</feature>
<keyword evidence="3" id="KW-1133">Transmembrane helix</keyword>
<dbReference type="RefSeq" id="WP_225238765.1">
    <property type="nucleotide sequence ID" value="NZ_JAHYBX010000003.1"/>
</dbReference>
<evidence type="ECO:0000259" key="8">
    <source>
        <dbReference type="PROSITE" id="PS50883"/>
    </source>
</evidence>
<dbReference type="SMART" id="SM00052">
    <property type="entry name" value="EAL"/>
    <property type="match status" value="1"/>
</dbReference>
<comment type="caution">
    <text evidence="10">The sequence shown here is derived from an EMBL/GenBank/DDBJ whole genome shotgun (WGS) entry which is preliminary data.</text>
</comment>
<feature type="domain" description="CHASE" evidence="7">
    <location>
        <begin position="137"/>
        <end position="231"/>
    </location>
</feature>
<protein>
    <submittedName>
        <fullName evidence="10">EAL domain-containing protein</fullName>
    </submittedName>
</protein>
<evidence type="ECO:0000259" key="7">
    <source>
        <dbReference type="PROSITE" id="PS50839"/>
    </source>
</evidence>
<dbReference type="InterPro" id="IPR035965">
    <property type="entry name" value="PAS-like_dom_sf"/>
</dbReference>
<evidence type="ECO:0000256" key="5">
    <source>
        <dbReference type="SAM" id="MobiDB-lite"/>
    </source>
</evidence>
<dbReference type="SMART" id="SM00086">
    <property type="entry name" value="PAC"/>
    <property type="match status" value="1"/>
</dbReference>
<dbReference type="SUPFAM" id="SSF55785">
    <property type="entry name" value="PYP-like sensor domain (PAS domain)"/>
    <property type="match status" value="1"/>
</dbReference>
<dbReference type="PROSITE" id="PS50113">
    <property type="entry name" value="PAC"/>
    <property type="match status" value="1"/>
</dbReference>
<keyword evidence="4" id="KW-0472">Membrane</keyword>
<dbReference type="CDD" id="cd00130">
    <property type="entry name" value="PAS"/>
    <property type="match status" value="1"/>
</dbReference>
<dbReference type="Proteomes" id="UP001198602">
    <property type="component" value="Unassembled WGS sequence"/>
</dbReference>
<dbReference type="InterPro" id="IPR052155">
    <property type="entry name" value="Biofilm_reg_signaling"/>
</dbReference>
<gene>
    <name evidence="10" type="ORF">LE190_11235</name>
</gene>
<organism evidence="10 11">
    <name type="scientific">Massilia hydrophila</name>
    <dbReference type="NCBI Taxonomy" id="3044279"/>
    <lineage>
        <taxon>Bacteria</taxon>
        <taxon>Pseudomonadati</taxon>
        <taxon>Pseudomonadota</taxon>
        <taxon>Betaproteobacteria</taxon>
        <taxon>Burkholderiales</taxon>
        <taxon>Oxalobacteraceae</taxon>
        <taxon>Telluria group</taxon>
        <taxon>Massilia</taxon>
    </lineage>
</organism>
<dbReference type="PANTHER" id="PTHR44757">
    <property type="entry name" value="DIGUANYLATE CYCLASE DGCP"/>
    <property type="match status" value="1"/>
</dbReference>
<evidence type="ECO:0000259" key="9">
    <source>
        <dbReference type="PROSITE" id="PS50887"/>
    </source>
</evidence>